<evidence type="ECO:0000313" key="3">
    <source>
        <dbReference type="Proteomes" id="UP000018296"/>
    </source>
</evidence>
<dbReference type="Gene3D" id="3.40.710.10">
    <property type="entry name" value="DD-peptidase/beta-lactamase superfamily"/>
    <property type="match status" value="1"/>
</dbReference>
<evidence type="ECO:0000259" key="1">
    <source>
        <dbReference type="Pfam" id="PF13354"/>
    </source>
</evidence>
<dbReference type="eggNOG" id="COG2367">
    <property type="taxonomic scope" value="Bacteria"/>
</dbReference>
<dbReference type="GO" id="GO:0046677">
    <property type="term" value="P:response to antibiotic"/>
    <property type="evidence" value="ECO:0007669"/>
    <property type="project" value="InterPro"/>
</dbReference>
<dbReference type="GO" id="GO:0008800">
    <property type="term" value="F:beta-lactamase activity"/>
    <property type="evidence" value="ECO:0007669"/>
    <property type="project" value="InterPro"/>
</dbReference>
<dbReference type="AlphaFoldDB" id="V6J5T0"/>
<gene>
    <name evidence="2" type="ORF">P343_08470</name>
</gene>
<dbReference type="Proteomes" id="UP000018296">
    <property type="component" value="Unassembled WGS sequence"/>
</dbReference>
<evidence type="ECO:0000313" key="2">
    <source>
        <dbReference type="EMBL" id="EST12114.1"/>
    </source>
</evidence>
<dbReference type="EMBL" id="AWTC01000006">
    <property type="protein sequence ID" value="EST12114.1"/>
    <property type="molecule type" value="Genomic_DNA"/>
</dbReference>
<proteinExistence type="predicted"/>
<dbReference type="Pfam" id="PF13354">
    <property type="entry name" value="Beta-lactamase2"/>
    <property type="match status" value="1"/>
</dbReference>
<name>V6J5T0_9BACL</name>
<comment type="caution">
    <text evidence="2">The sequence shown here is derived from an EMBL/GenBank/DDBJ whole genome shotgun (WGS) entry which is preliminary data.</text>
</comment>
<reference evidence="2 3" key="1">
    <citation type="journal article" date="2013" name="Genome Announc.">
        <title>Genome Sequence of Sporolactobacillus laevolacticus DSM442, an Efficient Polymer-Grade D-Lactate Producer from Agricultural Waste Cottonseed as a Nitrogen Source.</title>
        <authorList>
            <person name="Wang H."/>
            <person name="Wang L."/>
            <person name="Ju J."/>
            <person name="Yu B."/>
            <person name="Ma Y."/>
        </authorList>
    </citation>
    <scope>NUCLEOTIDE SEQUENCE [LARGE SCALE GENOMIC DNA]</scope>
    <source>
        <strain evidence="2 3">DSM 442</strain>
    </source>
</reference>
<dbReference type="PANTHER" id="PTHR35333:SF3">
    <property type="entry name" value="BETA-LACTAMASE-TYPE TRANSPEPTIDASE FOLD CONTAINING PROTEIN"/>
    <property type="match status" value="1"/>
</dbReference>
<feature type="domain" description="Beta-lactamase class A catalytic" evidence="1">
    <location>
        <begin position="31"/>
        <end position="235"/>
    </location>
</feature>
<dbReference type="STRING" id="1395513.P343_08470"/>
<sequence>MIDLNKQLADTISTIVRPLGDHIAVEISGSDGFSFSYHENIPMLSASLIKLPVLLYAYKSAELDSSILEQTIHLDEQKIVSGSGVLQILSLRDWTIRDLLALMINVSDNTATNLLMDFFGIENLQAWVEKQGLVETRIERKMMDEEAQREGRTNWISAHDANWMIQQIFSEKNPLPDDAKAWLLHQQYRDKLPGLFDEKSQPVTVYNKTGEMEEIDHDAAYFFYNGHSVAVTVLTSGIENRQDALFPIQNIGQLIEEYLVEVAHSVG</sequence>
<dbReference type="SUPFAM" id="SSF56601">
    <property type="entry name" value="beta-lactamase/transpeptidase-like"/>
    <property type="match status" value="1"/>
</dbReference>
<dbReference type="InterPro" id="IPR045155">
    <property type="entry name" value="Beta-lactam_cat"/>
</dbReference>
<protein>
    <submittedName>
        <fullName evidence="2">Beta-lactamase</fullName>
    </submittedName>
</protein>
<dbReference type="GO" id="GO:0030655">
    <property type="term" value="P:beta-lactam antibiotic catabolic process"/>
    <property type="evidence" value="ECO:0007669"/>
    <property type="project" value="InterPro"/>
</dbReference>
<dbReference type="PANTHER" id="PTHR35333">
    <property type="entry name" value="BETA-LACTAMASE"/>
    <property type="match status" value="1"/>
</dbReference>
<keyword evidence="3" id="KW-1185">Reference proteome</keyword>
<dbReference type="InterPro" id="IPR000871">
    <property type="entry name" value="Beta-lactam_class-A"/>
</dbReference>
<dbReference type="PATRIC" id="fig|1395513.3.peg.1716"/>
<dbReference type="InterPro" id="IPR012338">
    <property type="entry name" value="Beta-lactam/transpept-like"/>
</dbReference>
<organism evidence="2 3">
    <name type="scientific">Sporolactobacillus laevolacticus DSM 442</name>
    <dbReference type="NCBI Taxonomy" id="1395513"/>
    <lineage>
        <taxon>Bacteria</taxon>
        <taxon>Bacillati</taxon>
        <taxon>Bacillota</taxon>
        <taxon>Bacilli</taxon>
        <taxon>Bacillales</taxon>
        <taxon>Sporolactobacillaceae</taxon>
        <taxon>Sporolactobacillus</taxon>
    </lineage>
</organism>
<accession>V6J5T0</accession>